<evidence type="ECO:0000313" key="1">
    <source>
        <dbReference type="EMBL" id="KAH0591724.1"/>
    </source>
</evidence>
<keyword evidence="2" id="KW-1185">Reference proteome</keyword>
<name>A0A9P8S301_9HYPO</name>
<proteinExistence type="predicted"/>
<accession>A0A9P8S301</accession>
<dbReference type="EMBL" id="JACEFI010000051">
    <property type="protein sequence ID" value="KAH0591724.1"/>
    <property type="molecule type" value="Genomic_DNA"/>
</dbReference>
<protein>
    <submittedName>
        <fullName evidence="1">Uncharacterized protein</fullName>
    </submittedName>
</protein>
<dbReference type="AlphaFoldDB" id="A0A9P8S301"/>
<sequence>MPNLASIVRCKAPNASSILPHAAASNTTSDHCCGLNGLTSKAGDLVESESCFFTLVRSKAGAGIDSSIGEVDRVDLWSVGGGGALGSGPDSRAEVFSPSTSRRASLAESSWGRQRTKFWTRPTAVGFDAIDAAALMSDTATVERARETESIAVRDKN</sequence>
<dbReference type="Proteomes" id="UP000764110">
    <property type="component" value="Unassembled WGS sequence"/>
</dbReference>
<evidence type="ECO:0000313" key="2">
    <source>
        <dbReference type="Proteomes" id="UP000764110"/>
    </source>
</evidence>
<comment type="caution">
    <text evidence="1">The sequence shown here is derived from an EMBL/GenBank/DDBJ whole genome shotgun (WGS) entry which is preliminary data.</text>
</comment>
<reference evidence="1 2" key="1">
    <citation type="submission" date="2020-07" db="EMBL/GenBank/DDBJ databases">
        <title>Metarhizium humberi genome.</title>
        <authorList>
            <person name="Lysoe E."/>
        </authorList>
    </citation>
    <scope>NUCLEOTIDE SEQUENCE [LARGE SCALE GENOMIC DNA]</scope>
    <source>
        <strain evidence="1 2">ESALQ1638</strain>
    </source>
</reference>
<gene>
    <name evidence="1" type="ORF">MHUMG1_10554</name>
</gene>
<organism evidence="1 2">
    <name type="scientific">Metarhizium humberi</name>
    <dbReference type="NCBI Taxonomy" id="2596975"/>
    <lineage>
        <taxon>Eukaryota</taxon>
        <taxon>Fungi</taxon>
        <taxon>Dikarya</taxon>
        <taxon>Ascomycota</taxon>
        <taxon>Pezizomycotina</taxon>
        <taxon>Sordariomycetes</taxon>
        <taxon>Hypocreomycetidae</taxon>
        <taxon>Hypocreales</taxon>
        <taxon>Clavicipitaceae</taxon>
        <taxon>Metarhizium</taxon>
    </lineage>
</organism>